<reference evidence="7 8" key="1">
    <citation type="journal article" date="2020" name="G3 (Bethesda)">
        <title>Whole Genome Sequencing and Comparative Genomics of Two Nematicidal Bacillus Strains Reveals a Wide Range of Possible Virulence Factors.</title>
        <authorList>
            <person name="Susic N."/>
            <person name="Janezic S."/>
            <person name="Rupnik M."/>
            <person name="Geric Stare B."/>
        </authorList>
    </citation>
    <scope>NUCLEOTIDE SEQUENCE [LARGE SCALE GENOMIC DNA]</scope>
    <source>
        <strain evidence="7 8">I-1582</strain>
    </source>
</reference>
<dbReference type="EMBL" id="VDEM01000115">
    <property type="protein sequence ID" value="KAF0821374.1"/>
    <property type="molecule type" value="Genomic_DNA"/>
</dbReference>
<evidence type="ECO:0000256" key="1">
    <source>
        <dbReference type="ARBA" id="ARBA00006594"/>
    </source>
</evidence>
<dbReference type="AlphaFoldDB" id="A0A800MRX6"/>
<dbReference type="InterPro" id="IPR002941">
    <property type="entry name" value="DNA_methylase_N4/N6"/>
</dbReference>
<dbReference type="GO" id="GO:0003677">
    <property type="term" value="F:DNA binding"/>
    <property type="evidence" value="ECO:0007669"/>
    <property type="project" value="InterPro"/>
</dbReference>
<evidence type="ECO:0000256" key="2">
    <source>
        <dbReference type="ARBA" id="ARBA00022603"/>
    </source>
</evidence>
<dbReference type="Pfam" id="PF01555">
    <property type="entry name" value="N6_N4_Mtase"/>
    <property type="match status" value="1"/>
</dbReference>
<protein>
    <submittedName>
        <fullName evidence="7">SAM-dependent methyltransferase</fullName>
    </submittedName>
</protein>
<dbReference type="GO" id="GO:0032259">
    <property type="term" value="P:methylation"/>
    <property type="evidence" value="ECO:0007669"/>
    <property type="project" value="UniProtKB-KW"/>
</dbReference>
<dbReference type="InterPro" id="IPR029063">
    <property type="entry name" value="SAM-dependent_MTases_sf"/>
</dbReference>
<dbReference type="SUPFAM" id="SSF53335">
    <property type="entry name" value="S-adenosyl-L-methionine-dependent methyltransferases"/>
    <property type="match status" value="1"/>
</dbReference>
<keyword evidence="4" id="KW-0949">S-adenosyl-L-methionine</keyword>
<keyword evidence="5" id="KW-0680">Restriction system</keyword>
<evidence type="ECO:0000256" key="4">
    <source>
        <dbReference type="ARBA" id="ARBA00022691"/>
    </source>
</evidence>
<name>A0A800MRX6_CYTFI</name>
<evidence type="ECO:0000313" key="8">
    <source>
        <dbReference type="Proteomes" id="UP000465778"/>
    </source>
</evidence>
<sequence length="415" mass="48189">MFDKAFFKALNITSDSSLRSFSKSVKINLTKLRYYNEKNIFPSHSDFQAINSITGISELELKLNMGILDKNIINLIQQHSNNIYGIIKNTEKNKPIYNENTKPTLQFNTDLGKLFQGDCLQLMDSIEKESIDLIFADPPFNLDKKYESGMNDKISDDEYLQWTEQWVLKCIDLLKEGGSLFIWNLPKWNTHIASILNKYLDFRHWIAADIKYRLPIKNRLYPAHYGLLYYTKGEKPSVFNEQRLPLQICRHCAGDIHDYGGYKDKLNLKGINLSDIWLDIPPVRHSKYKTRGSNELSLKLLERIISLASNEGDTVFDPFGGSGSTYIAAEILKRKWIGVELGSTESIINRFNEIDWQIEYIKDVQRNSNTLFTEEMKNKRIKHNHWIPETLSKEKVISKKKEKQMALELSSNSEN</sequence>
<dbReference type="OrthoDB" id="9800801at2"/>
<feature type="domain" description="DNA methylase N-4/N-6" evidence="6">
    <location>
        <begin position="131"/>
        <end position="342"/>
    </location>
</feature>
<evidence type="ECO:0000256" key="3">
    <source>
        <dbReference type="ARBA" id="ARBA00022679"/>
    </source>
</evidence>
<dbReference type="Gene3D" id="3.40.50.150">
    <property type="entry name" value="Vaccinia Virus protein VP39"/>
    <property type="match status" value="1"/>
</dbReference>
<dbReference type="RefSeq" id="WP_159347241.1">
    <property type="nucleotide sequence ID" value="NZ_JBALOT010000121.1"/>
</dbReference>
<keyword evidence="2 7" id="KW-0489">Methyltransferase</keyword>
<dbReference type="InterPro" id="IPR002052">
    <property type="entry name" value="DNA_methylase_N6_adenine_CS"/>
</dbReference>
<evidence type="ECO:0000259" key="6">
    <source>
        <dbReference type="Pfam" id="PF01555"/>
    </source>
</evidence>
<dbReference type="Proteomes" id="UP000465778">
    <property type="component" value="Unassembled WGS sequence"/>
</dbReference>
<evidence type="ECO:0000256" key="5">
    <source>
        <dbReference type="ARBA" id="ARBA00022747"/>
    </source>
</evidence>
<dbReference type="PROSITE" id="PS00092">
    <property type="entry name" value="N6_MTASE"/>
    <property type="match status" value="1"/>
</dbReference>
<proteinExistence type="inferred from homology"/>
<dbReference type="PRINTS" id="PR00506">
    <property type="entry name" value="D21N6MTFRASE"/>
</dbReference>
<comment type="caution">
    <text evidence="7">The sequence shown here is derived from an EMBL/GenBank/DDBJ whole genome shotgun (WGS) entry which is preliminary data.</text>
</comment>
<gene>
    <name evidence="7" type="ORF">KIS1582_4916</name>
</gene>
<organism evidence="7 8">
    <name type="scientific">Cytobacillus firmus</name>
    <name type="common">Bacillus firmus</name>
    <dbReference type="NCBI Taxonomy" id="1399"/>
    <lineage>
        <taxon>Bacteria</taxon>
        <taxon>Bacillati</taxon>
        <taxon>Bacillota</taxon>
        <taxon>Bacilli</taxon>
        <taxon>Bacillales</taxon>
        <taxon>Bacillaceae</taxon>
        <taxon>Cytobacillus</taxon>
    </lineage>
</organism>
<accession>A0A800MRX6</accession>
<comment type="similarity">
    <text evidence="1">Belongs to the N(4)/N(6)-methyltransferase family.</text>
</comment>
<dbReference type="CDD" id="cd02440">
    <property type="entry name" value="AdoMet_MTases"/>
    <property type="match status" value="1"/>
</dbReference>
<dbReference type="GO" id="GO:0009307">
    <property type="term" value="P:DNA restriction-modification system"/>
    <property type="evidence" value="ECO:0007669"/>
    <property type="project" value="UniProtKB-KW"/>
</dbReference>
<dbReference type="GO" id="GO:0008170">
    <property type="term" value="F:N-methyltransferase activity"/>
    <property type="evidence" value="ECO:0007669"/>
    <property type="project" value="InterPro"/>
</dbReference>
<keyword evidence="3 7" id="KW-0808">Transferase</keyword>
<evidence type="ECO:0000313" key="7">
    <source>
        <dbReference type="EMBL" id="KAF0821374.1"/>
    </source>
</evidence>
<dbReference type="InterPro" id="IPR002295">
    <property type="entry name" value="N4/N6-MTase_EcoPI_Mod-like"/>
</dbReference>